<dbReference type="GO" id="GO:0003700">
    <property type="term" value="F:DNA-binding transcription factor activity"/>
    <property type="evidence" value="ECO:0007669"/>
    <property type="project" value="InterPro"/>
</dbReference>
<protein>
    <recommendedName>
        <fullName evidence="8">RpiR family transcriptional regulator</fullName>
    </recommendedName>
</protein>
<dbReference type="Gene3D" id="1.10.10.10">
    <property type="entry name" value="Winged helix-like DNA-binding domain superfamily/Winged helix DNA-binding domain"/>
    <property type="match status" value="1"/>
</dbReference>
<dbReference type="PANTHER" id="PTHR30514:SF1">
    <property type="entry name" value="HTH-TYPE TRANSCRIPTIONAL REGULATOR HEXR-RELATED"/>
    <property type="match status" value="1"/>
</dbReference>
<dbReference type="InterPro" id="IPR009057">
    <property type="entry name" value="Homeodomain-like_sf"/>
</dbReference>
<evidence type="ECO:0000259" key="4">
    <source>
        <dbReference type="PROSITE" id="PS51071"/>
    </source>
</evidence>
<feature type="domain" description="SIS" evidence="5">
    <location>
        <begin position="139"/>
        <end position="282"/>
    </location>
</feature>
<dbReference type="InterPro" id="IPR000281">
    <property type="entry name" value="HTH_RpiR"/>
</dbReference>
<keyword evidence="1" id="KW-0805">Transcription regulation</keyword>
<dbReference type="PANTHER" id="PTHR30514">
    <property type="entry name" value="GLUCOKINASE"/>
    <property type="match status" value="1"/>
</dbReference>
<dbReference type="AlphaFoldDB" id="A0A2U2DN57"/>
<sequence>MDQSMADVRPLADLKQSDLLERIQERYGTLRKSERIVADFLRNNAGRRLDSSITELGRTLGVSEATISRVSRALGYDGYPDMKLSLAEGTRSRSSFVNLPLEIEDGDSLITISSKLANLLIAGTDGTQRMLDAHRLELAVEALRKARRIIFVGVGGAAAICDEAAHMFMKAGFDATSYRDGYTQTIVAATLKPDDVMVGISHTGTTETVADALLLARGTGATAIAITSSTASDVAKAADVVLTTWSAGQQLVPLHGDFLEGRVSQLFLIDILYVGTLFRVGEKSAKALQSTGEALEKHYRHRGKGTPEN</sequence>
<evidence type="ECO:0000256" key="1">
    <source>
        <dbReference type="ARBA" id="ARBA00023015"/>
    </source>
</evidence>
<keyword evidence="3" id="KW-0804">Transcription</keyword>
<dbReference type="CDD" id="cd05013">
    <property type="entry name" value="SIS_RpiR"/>
    <property type="match status" value="1"/>
</dbReference>
<accession>A0A2U2DN57</accession>
<proteinExistence type="predicted"/>
<dbReference type="InterPro" id="IPR035472">
    <property type="entry name" value="RpiR-like_SIS"/>
</dbReference>
<dbReference type="InterPro" id="IPR001347">
    <property type="entry name" value="SIS_dom"/>
</dbReference>
<comment type="caution">
    <text evidence="6">The sequence shown here is derived from an EMBL/GenBank/DDBJ whole genome shotgun (WGS) entry which is preliminary data.</text>
</comment>
<evidence type="ECO:0000259" key="5">
    <source>
        <dbReference type="PROSITE" id="PS51464"/>
    </source>
</evidence>
<dbReference type="GO" id="GO:0097367">
    <property type="term" value="F:carbohydrate derivative binding"/>
    <property type="evidence" value="ECO:0007669"/>
    <property type="project" value="InterPro"/>
</dbReference>
<gene>
    <name evidence="6" type="ORF">DEM27_19545</name>
</gene>
<dbReference type="PROSITE" id="PS51464">
    <property type="entry name" value="SIS"/>
    <property type="match status" value="1"/>
</dbReference>
<reference evidence="6 7" key="1">
    <citation type="submission" date="2018-05" db="EMBL/GenBank/DDBJ databases">
        <title>The draft genome of strain NS-104.</title>
        <authorList>
            <person name="Hang P."/>
            <person name="Jiang J."/>
        </authorList>
    </citation>
    <scope>NUCLEOTIDE SEQUENCE [LARGE SCALE GENOMIC DNA]</scope>
    <source>
        <strain evidence="6 7">NS-104</strain>
    </source>
</reference>
<dbReference type="SUPFAM" id="SSF53697">
    <property type="entry name" value="SIS domain"/>
    <property type="match status" value="1"/>
</dbReference>
<evidence type="ECO:0000256" key="3">
    <source>
        <dbReference type="ARBA" id="ARBA00023163"/>
    </source>
</evidence>
<name>A0A2U2DN57_9HYPH</name>
<dbReference type="InterPro" id="IPR036388">
    <property type="entry name" value="WH-like_DNA-bd_sf"/>
</dbReference>
<dbReference type="SUPFAM" id="SSF46689">
    <property type="entry name" value="Homeodomain-like"/>
    <property type="match status" value="1"/>
</dbReference>
<dbReference type="InterPro" id="IPR047640">
    <property type="entry name" value="RpiR-like"/>
</dbReference>
<dbReference type="GO" id="GO:1901135">
    <property type="term" value="P:carbohydrate derivative metabolic process"/>
    <property type="evidence" value="ECO:0007669"/>
    <property type="project" value="InterPro"/>
</dbReference>
<dbReference type="PROSITE" id="PS51071">
    <property type="entry name" value="HTH_RPIR"/>
    <property type="match status" value="1"/>
</dbReference>
<keyword evidence="2" id="KW-0238">DNA-binding</keyword>
<dbReference type="InterPro" id="IPR046348">
    <property type="entry name" value="SIS_dom_sf"/>
</dbReference>
<dbReference type="Proteomes" id="UP000245252">
    <property type="component" value="Unassembled WGS sequence"/>
</dbReference>
<evidence type="ECO:0000313" key="7">
    <source>
        <dbReference type="Proteomes" id="UP000245252"/>
    </source>
</evidence>
<dbReference type="GO" id="GO:0003677">
    <property type="term" value="F:DNA binding"/>
    <property type="evidence" value="ECO:0007669"/>
    <property type="project" value="UniProtKB-KW"/>
</dbReference>
<dbReference type="Gene3D" id="3.40.50.10490">
    <property type="entry name" value="Glucose-6-phosphate isomerase like protein, domain 1"/>
    <property type="match status" value="1"/>
</dbReference>
<evidence type="ECO:0008006" key="8">
    <source>
        <dbReference type="Google" id="ProtNLM"/>
    </source>
</evidence>
<dbReference type="OrthoDB" id="8582409at2"/>
<evidence type="ECO:0000313" key="6">
    <source>
        <dbReference type="EMBL" id="PWE54710.1"/>
    </source>
</evidence>
<organism evidence="6 7">
    <name type="scientific">Metarhizobium album</name>
    <dbReference type="NCBI Taxonomy" id="2182425"/>
    <lineage>
        <taxon>Bacteria</taxon>
        <taxon>Pseudomonadati</taxon>
        <taxon>Pseudomonadota</taxon>
        <taxon>Alphaproteobacteria</taxon>
        <taxon>Hyphomicrobiales</taxon>
        <taxon>Rhizobiaceae</taxon>
        <taxon>Metarhizobium</taxon>
    </lineage>
</organism>
<evidence type="ECO:0000256" key="2">
    <source>
        <dbReference type="ARBA" id="ARBA00023125"/>
    </source>
</evidence>
<dbReference type="Pfam" id="PF01418">
    <property type="entry name" value="HTH_6"/>
    <property type="match status" value="1"/>
</dbReference>
<dbReference type="EMBL" id="QFBC01000009">
    <property type="protein sequence ID" value="PWE54710.1"/>
    <property type="molecule type" value="Genomic_DNA"/>
</dbReference>
<feature type="domain" description="HTH rpiR-type" evidence="4">
    <location>
        <begin position="17"/>
        <end position="93"/>
    </location>
</feature>
<dbReference type="Pfam" id="PF01380">
    <property type="entry name" value="SIS"/>
    <property type="match status" value="1"/>
</dbReference>
<keyword evidence="7" id="KW-1185">Reference proteome</keyword>
<dbReference type="RefSeq" id="WP_109459930.1">
    <property type="nucleotide sequence ID" value="NZ_QFBC01000009.1"/>
</dbReference>